<reference evidence="3 4" key="1">
    <citation type="submission" date="2020-08" db="EMBL/GenBank/DDBJ databases">
        <title>Genomic Encyclopedia of Type Strains, Phase IV (KMG-IV): sequencing the most valuable type-strain genomes for metagenomic binning, comparative biology and taxonomic classification.</title>
        <authorList>
            <person name="Goeker M."/>
        </authorList>
    </citation>
    <scope>NUCLEOTIDE SEQUENCE [LARGE SCALE GENOMIC DNA]</scope>
    <source>
        <strain evidence="3 4">DSM 19331</strain>
    </source>
</reference>
<dbReference type="InterPro" id="IPR005119">
    <property type="entry name" value="LysR_subst-bd"/>
</dbReference>
<accession>A0A7W6FKX3</accession>
<dbReference type="GO" id="GO:0003677">
    <property type="term" value="F:DNA binding"/>
    <property type="evidence" value="ECO:0007669"/>
    <property type="project" value="UniProtKB-KW"/>
</dbReference>
<dbReference type="Proteomes" id="UP000545490">
    <property type="component" value="Unassembled WGS sequence"/>
</dbReference>
<dbReference type="EMBL" id="JACIDG010000014">
    <property type="protein sequence ID" value="MBB3917600.1"/>
    <property type="molecule type" value="Genomic_DNA"/>
</dbReference>
<gene>
    <name evidence="3" type="ORF">GGQ65_004919</name>
</gene>
<dbReference type="SUPFAM" id="SSF53850">
    <property type="entry name" value="Periplasmic binding protein-like II"/>
    <property type="match status" value="1"/>
</dbReference>
<dbReference type="Gene3D" id="3.40.190.290">
    <property type="match status" value="1"/>
</dbReference>
<dbReference type="AlphaFoldDB" id="A0A7W6FKX3"/>
<feature type="domain" description="LysR substrate-binding" evidence="2">
    <location>
        <begin position="2"/>
        <end position="74"/>
    </location>
</feature>
<keyword evidence="3" id="KW-0238">DNA-binding</keyword>
<evidence type="ECO:0000313" key="3">
    <source>
        <dbReference type="EMBL" id="MBB3917600.1"/>
    </source>
</evidence>
<organism evidence="3 4">
    <name type="scientific">Rhizobium fabae</name>
    <dbReference type="NCBI Taxonomy" id="573179"/>
    <lineage>
        <taxon>Bacteria</taxon>
        <taxon>Pseudomonadati</taxon>
        <taxon>Pseudomonadota</taxon>
        <taxon>Alphaproteobacteria</taxon>
        <taxon>Hyphomicrobiales</taxon>
        <taxon>Rhizobiaceae</taxon>
        <taxon>Rhizobium/Agrobacterium group</taxon>
        <taxon>Rhizobium</taxon>
    </lineage>
</organism>
<comment type="caution">
    <text evidence="3">The sequence shown here is derived from an EMBL/GenBank/DDBJ whole genome shotgun (WGS) entry which is preliminary data.</text>
</comment>
<evidence type="ECO:0000259" key="2">
    <source>
        <dbReference type="Pfam" id="PF03466"/>
    </source>
</evidence>
<proteinExistence type="inferred from homology"/>
<evidence type="ECO:0000313" key="4">
    <source>
        <dbReference type="Proteomes" id="UP000545490"/>
    </source>
</evidence>
<dbReference type="PANTHER" id="PTHR30537">
    <property type="entry name" value="HTH-TYPE TRANSCRIPTIONAL REGULATOR"/>
    <property type="match status" value="1"/>
</dbReference>
<dbReference type="PANTHER" id="PTHR30537:SF5">
    <property type="entry name" value="HTH-TYPE TRANSCRIPTIONAL ACTIVATOR TTDR-RELATED"/>
    <property type="match status" value="1"/>
</dbReference>
<dbReference type="Pfam" id="PF03466">
    <property type="entry name" value="LysR_substrate"/>
    <property type="match status" value="1"/>
</dbReference>
<evidence type="ECO:0000256" key="1">
    <source>
        <dbReference type="ARBA" id="ARBA00009437"/>
    </source>
</evidence>
<comment type="similarity">
    <text evidence="1">Belongs to the LysR transcriptional regulatory family.</text>
</comment>
<protein>
    <submittedName>
        <fullName evidence="3">DNA-binding transcriptional LysR family regulator</fullName>
    </submittedName>
</protein>
<sequence length="80" mass="9152">MANQGDMLLALARAGAGIVRLAEFHVFEDLRSGALVPILEDESNLVEPIYAIYQDRRNLSHRIRVFIDFLAASFKEQYWV</sequence>
<name>A0A7W6FKX3_9HYPH</name>
<dbReference type="InterPro" id="IPR058163">
    <property type="entry name" value="LysR-type_TF_proteobact-type"/>
</dbReference>